<feature type="region of interest" description="Disordered" evidence="1">
    <location>
        <begin position="1"/>
        <end position="41"/>
    </location>
</feature>
<proteinExistence type="predicted"/>
<dbReference type="AlphaFoldDB" id="A0A8X6TU11"/>
<gene>
    <name evidence="2" type="ORF">NPIL_516731</name>
</gene>
<feature type="compositionally biased region" description="Polar residues" evidence="1">
    <location>
        <begin position="19"/>
        <end position="29"/>
    </location>
</feature>
<organism evidence="2 3">
    <name type="scientific">Nephila pilipes</name>
    <name type="common">Giant wood spider</name>
    <name type="synonym">Nephila maculata</name>
    <dbReference type="NCBI Taxonomy" id="299642"/>
    <lineage>
        <taxon>Eukaryota</taxon>
        <taxon>Metazoa</taxon>
        <taxon>Ecdysozoa</taxon>
        <taxon>Arthropoda</taxon>
        <taxon>Chelicerata</taxon>
        <taxon>Arachnida</taxon>
        <taxon>Araneae</taxon>
        <taxon>Araneomorphae</taxon>
        <taxon>Entelegynae</taxon>
        <taxon>Araneoidea</taxon>
        <taxon>Nephilidae</taxon>
        <taxon>Nephila</taxon>
    </lineage>
</organism>
<dbReference type="EMBL" id="BMAW01065351">
    <property type="protein sequence ID" value="GFT50034.1"/>
    <property type="molecule type" value="Genomic_DNA"/>
</dbReference>
<evidence type="ECO:0000313" key="2">
    <source>
        <dbReference type="EMBL" id="GFT50034.1"/>
    </source>
</evidence>
<accession>A0A8X6TU11</accession>
<name>A0A8X6TU11_NEPPI</name>
<comment type="caution">
    <text evidence="2">The sequence shown here is derived from an EMBL/GenBank/DDBJ whole genome shotgun (WGS) entry which is preliminary data.</text>
</comment>
<reference evidence="2" key="1">
    <citation type="submission" date="2020-08" db="EMBL/GenBank/DDBJ databases">
        <title>Multicomponent nature underlies the extraordinary mechanical properties of spider dragline silk.</title>
        <authorList>
            <person name="Kono N."/>
            <person name="Nakamura H."/>
            <person name="Mori M."/>
            <person name="Yoshida Y."/>
            <person name="Ohtoshi R."/>
            <person name="Malay A.D."/>
            <person name="Moran D.A.P."/>
            <person name="Tomita M."/>
            <person name="Numata K."/>
            <person name="Arakawa K."/>
        </authorList>
    </citation>
    <scope>NUCLEOTIDE SEQUENCE</scope>
</reference>
<evidence type="ECO:0000256" key="1">
    <source>
        <dbReference type="SAM" id="MobiDB-lite"/>
    </source>
</evidence>
<protein>
    <submittedName>
        <fullName evidence="2">Uncharacterized protein</fullName>
    </submittedName>
</protein>
<sequence>MYERHSYQVNDTEGLAPSRFNQTRRSSLSPGVIQQRATGQTWSRDFRTRSYGWKDNEISSSLRPDMTRFIIRDHFKAPFSLLVPTIFLQDIVGNSTQINRSACSISQTRSGRSERETDVRFYLPHRKYLARSRSNIRLSTRRAWCCGSGWEGVVTTLVEATKLA</sequence>
<dbReference type="Proteomes" id="UP000887013">
    <property type="component" value="Unassembled WGS sequence"/>
</dbReference>
<keyword evidence="3" id="KW-1185">Reference proteome</keyword>
<evidence type="ECO:0000313" key="3">
    <source>
        <dbReference type="Proteomes" id="UP000887013"/>
    </source>
</evidence>